<keyword evidence="3 5" id="KW-0378">Hydrolase</keyword>
<evidence type="ECO:0000256" key="5">
    <source>
        <dbReference type="RuleBase" id="RU003476"/>
    </source>
</evidence>
<feature type="domain" description="Nudix hydrolase" evidence="6">
    <location>
        <begin position="1"/>
        <end position="132"/>
    </location>
</feature>
<sequence length="285" mass="31815">MVDFACTALVDPRGWVLMQQRDELTERWPGQWCFPGGRAEPGESGRDCAARELAEETGVRLPPEQLTSLGEQQLVVPGVGEWTWEFFAARTDLGQSEIECHEGLQMLFRDLDDLDLTDVVVSAVDVLGLLRDWVARTPATLGEKRFAGVLLRDRRGWILLQERDEHAPIDPDAWGLPGGHVEPGESFAQAAPRELEEETGLVLPAGHLQLWRDFVVDHRRSHGTWDRMQVFVADVDLADDDVECHEGRRIVFVAPDEIATLPLTRAAEQILPAFLREQAAGDVVG</sequence>
<dbReference type="InterPro" id="IPR015797">
    <property type="entry name" value="NUDIX_hydrolase-like_dom_sf"/>
</dbReference>
<evidence type="ECO:0000259" key="6">
    <source>
        <dbReference type="PROSITE" id="PS51462"/>
    </source>
</evidence>
<evidence type="ECO:0000256" key="3">
    <source>
        <dbReference type="ARBA" id="ARBA00022801"/>
    </source>
</evidence>
<dbReference type="PRINTS" id="PR00502">
    <property type="entry name" value="NUDIXFAMILY"/>
</dbReference>
<evidence type="ECO:0000256" key="2">
    <source>
        <dbReference type="ARBA" id="ARBA00005582"/>
    </source>
</evidence>
<dbReference type="InterPro" id="IPR000086">
    <property type="entry name" value="NUDIX_hydrolase_dom"/>
</dbReference>
<dbReference type="PROSITE" id="PS51462">
    <property type="entry name" value="NUDIX"/>
    <property type="match status" value="2"/>
</dbReference>
<proteinExistence type="inferred from homology"/>
<dbReference type="GO" id="GO:0016787">
    <property type="term" value="F:hydrolase activity"/>
    <property type="evidence" value="ECO:0007669"/>
    <property type="project" value="UniProtKB-KW"/>
</dbReference>
<dbReference type="Proteomes" id="UP000307808">
    <property type="component" value="Unassembled WGS sequence"/>
</dbReference>
<dbReference type="AlphaFoldDB" id="A0A4U2YLF5"/>
<feature type="domain" description="Nudix hydrolase" evidence="6">
    <location>
        <begin position="142"/>
        <end position="276"/>
    </location>
</feature>
<dbReference type="InterPro" id="IPR020084">
    <property type="entry name" value="NUDIX_hydrolase_CS"/>
</dbReference>
<dbReference type="OrthoDB" id="161692at2"/>
<dbReference type="PROSITE" id="PS00893">
    <property type="entry name" value="NUDIX_BOX"/>
    <property type="match status" value="2"/>
</dbReference>
<keyword evidence="4" id="KW-0460">Magnesium</keyword>
<comment type="similarity">
    <text evidence="2 5">Belongs to the Nudix hydrolase family.</text>
</comment>
<dbReference type="EMBL" id="SZPY01000003">
    <property type="protein sequence ID" value="TKI61760.1"/>
    <property type="molecule type" value="Genomic_DNA"/>
</dbReference>
<dbReference type="Pfam" id="PF00293">
    <property type="entry name" value="NUDIX"/>
    <property type="match status" value="2"/>
</dbReference>
<evidence type="ECO:0000313" key="7">
    <source>
        <dbReference type="EMBL" id="TKI61760.1"/>
    </source>
</evidence>
<dbReference type="InterPro" id="IPR020476">
    <property type="entry name" value="Nudix_hydrolase"/>
</dbReference>
<evidence type="ECO:0000256" key="4">
    <source>
        <dbReference type="ARBA" id="ARBA00022842"/>
    </source>
</evidence>
<comment type="caution">
    <text evidence="7">The sequence shown here is derived from an EMBL/GenBank/DDBJ whole genome shotgun (WGS) entry which is preliminary data.</text>
</comment>
<name>A0A4U2YLF5_9ACTN</name>
<organism evidence="7 8">
    <name type="scientific">Nocardioides jishulii</name>
    <dbReference type="NCBI Taxonomy" id="2575440"/>
    <lineage>
        <taxon>Bacteria</taxon>
        <taxon>Bacillati</taxon>
        <taxon>Actinomycetota</taxon>
        <taxon>Actinomycetes</taxon>
        <taxon>Propionibacteriales</taxon>
        <taxon>Nocardioidaceae</taxon>
        <taxon>Nocardioides</taxon>
    </lineage>
</organism>
<dbReference type="SUPFAM" id="SSF55811">
    <property type="entry name" value="Nudix"/>
    <property type="match status" value="2"/>
</dbReference>
<dbReference type="Gene3D" id="3.90.79.10">
    <property type="entry name" value="Nucleoside Triphosphate Pyrophosphohydrolase"/>
    <property type="match status" value="2"/>
</dbReference>
<gene>
    <name evidence="7" type="ORF">FC770_13490</name>
</gene>
<accession>A0A4U2YLF5</accession>
<dbReference type="RefSeq" id="WP_137066766.1">
    <property type="nucleotide sequence ID" value="NZ_CP040748.1"/>
</dbReference>
<comment type="cofactor">
    <cofactor evidence="1">
        <name>Mg(2+)</name>
        <dbReference type="ChEBI" id="CHEBI:18420"/>
    </cofactor>
</comment>
<evidence type="ECO:0000256" key="1">
    <source>
        <dbReference type="ARBA" id="ARBA00001946"/>
    </source>
</evidence>
<dbReference type="PANTHER" id="PTHR43046:SF12">
    <property type="entry name" value="GDP-MANNOSE MANNOSYL HYDROLASE"/>
    <property type="match status" value="1"/>
</dbReference>
<protein>
    <submittedName>
        <fullName evidence="7">NUDIX domain-containing protein</fullName>
    </submittedName>
</protein>
<reference evidence="7 8" key="1">
    <citation type="submission" date="2019-04" db="EMBL/GenBank/DDBJ databases">
        <authorList>
            <person name="Dong K."/>
        </authorList>
    </citation>
    <scope>NUCLEOTIDE SEQUENCE [LARGE SCALE GENOMIC DNA]</scope>
    <source>
        <strain evidence="8">dk3543</strain>
    </source>
</reference>
<dbReference type="PANTHER" id="PTHR43046">
    <property type="entry name" value="GDP-MANNOSE MANNOSYL HYDROLASE"/>
    <property type="match status" value="1"/>
</dbReference>
<keyword evidence="8" id="KW-1185">Reference proteome</keyword>
<evidence type="ECO:0000313" key="8">
    <source>
        <dbReference type="Proteomes" id="UP000307808"/>
    </source>
</evidence>